<evidence type="ECO:0000256" key="1">
    <source>
        <dbReference type="SAM" id="Phobius"/>
    </source>
</evidence>
<proteinExistence type="predicted"/>
<evidence type="ECO:0000313" key="4">
    <source>
        <dbReference type="Proteomes" id="UP000549616"/>
    </source>
</evidence>
<evidence type="ECO:0000259" key="2">
    <source>
        <dbReference type="Pfam" id="PF02517"/>
    </source>
</evidence>
<accession>A0A853BDU7</accession>
<dbReference type="EMBL" id="JACCFK010000002">
    <property type="protein sequence ID" value="NYI92945.1"/>
    <property type="molecule type" value="Genomic_DNA"/>
</dbReference>
<keyword evidence="1" id="KW-0472">Membrane</keyword>
<dbReference type="GO" id="GO:0080120">
    <property type="term" value="P:CAAX-box protein maturation"/>
    <property type="evidence" value="ECO:0007669"/>
    <property type="project" value="UniProtKB-ARBA"/>
</dbReference>
<sequence>MSRNDLPPSGAPVARHLSVRWYLVLVVVYVAVVQVLGFVLTRGTGGGYETTGGVWRSITVPVGVGLVLVGVTVTVLRWWRPVLTDDRPVRRWVAVVPVLMIVSILAGTDYGGLAARGAGFTVLLLAGTLFVGFAEEGLFRGIGLVALRGNGLGEGGVALWSSVVFGLAHSANLVSLGARAFVQVFVVAVAGYFFYLVRRRSGGLLLPAVLHGLWDFALITGSIVPGESYPGSFVVVVALIVLAIVVFRRRHRIEPGAA</sequence>
<keyword evidence="4" id="KW-1185">Reference proteome</keyword>
<name>A0A853BDU7_9PSEU</name>
<evidence type="ECO:0000313" key="3">
    <source>
        <dbReference type="EMBL" id="NYI92945.1"/>
    </source>
</evidence>
<feature type="domain" description="CAAX prenyl protease 2/Lysostaphin resistance protein A-like" evidence="2">
    <location>
        <begin position="120"/>
        <end position="216"/>
    </location>
</feature>
<organism evidence="3 4">
    <name type="scientific">Amycolatopsis endophytica</name>
    <dbReference type="NCBI Taxonomy" id="860233"/>
    <lineage>
        <taxon>Bacteria</taxon>
        <taxon>Bacillati</taxon>
        <taxon>Actinomycetota</taxon>
        <taxon>Actinomycetes</taxon>
        <taxon>Pseudonocardiales</taxon>
        <taxon>Pseudonocardiaceae</taxon>
        <taxon>Amycolatopsis</taxon>
    </lineage>
</organism>
<dbReference type="Pfam" id="PF02517">
    <property type="entry name" value="Rce1-like"/>
    <property type="match status" value="1"/>
</dbReference>
<feature type="transmembrane region" description="Helical" evidence="1">
    <location>
        <begin position="21"/>
        <end position="40"/>
    </location>
</feature>
<feature type="transmembrane region" description="Helical" evidence="1">
    <location>
        <begin position="229"/>
        <end position="247"/>
    </location>
</feature>
<gene>
    <name evidence="3" type="ORF">HNR02_006320</name>
</gene>
<feature type="transmembrane region" description="Helical" evidence="1">
    <location>
        <begin position="91"/>
        <end position="107"/>
    </location>
</feature>
<keyword evidence="1" id="KW-0812">Transmembrane</keyword>
<dbReference type="AlphaFoldDB" id="A0A853BDU7"/>
<feature type="transmembrane region" description="Helical" evidence="1">
    <location>
        <begin position="180"/>
        <end position="197"/>
    </location>
</feature>
<reference evidence="3 4" key="1">
    <citation type="submission" date="2020-07" db="EMBL/GenBank/DDBJ databases">
        <title>Sequencing the genomes of 1000 actinobacteria strains.</title>
        <authorList>
            <person name="Klenk H.-P."/>
        </authorList>
    </citation>
    <scope>NUCLEOTIDE SEQUENCE [LARGE SCALE GENOMIC DNA]</scope>
    <source>
        <strain evidence="3 4">DSM 104006</strain>
    </source>
</reference>
<comment type="caution">
    <text evidence="3">The sequence shown here is derived from an EMBL/GenBank/DDBJ whole genome shotgun (WGS) entry which is preliminary data.</text>
</comment>
<dbReference type="GO" id="GO:0004175">
    <property type="term" value="F:endopeptidase activity"/>
    <property type="evidence" value="ECO:0007669"/>
    <property type="project" value="UniProtKB-ARBA"/>
</dbReference>
<feature type="transmembrane region" description="Helical" evidence="1">
    <location>
        <begin position="60"/>
        <end position="79"/>
    </location>
</feature>
<dbReference type="InterPro" id="IPR003675">
    <property type="entry name" value="Rce1/LyrA-like_dom"/>
</dbReference>
<protein>
    <recommendedName>
        <fullName evidence="2">CAAX prenyl protease 2/Lysostaphin resistance protein A-like domain-containing protein</fullName>
    </recommendedName>
</protein>
<dbReference type="RefSeq" id="WP_218914335.1">
    <property type="nucleotide sequence ID" value="NZ_JACCFK010000002.1"/>
</dbReference>
<feature type="transmembrane region" description="Helical" evidence="1">
    <location>
        <begin position="204"/>
        <end position="223"/>
    </location>
</feature>
<keyword evidence="1" id="KW-1133">Transmembrane helix</keyword>
<dbReference type="Proteomes" id="UP000549616">
    <property type="component" value="Unassembled WGS sequence"/>
</dbReference>